<evidence type="ECO:0000256" key="3">
    <source>
        <dbReference type="ARBA" id="ARBA00005119"/>
    </source>
</evidence>
<keyword evidence="10 16" id="KW-0548">Nucleotidyltransferase</keyword>
<evidence type="ECO:0000256" key="6">
    <source>
        <dbReference type="ARBA" id="ARBA00012487"/>
    </source>
</evidence>
<dbReference type="EC" id="2.7.7.41" evidence="6 16"/>
<evidence type="ECO:0000256" key="12">
    <source>
        <dbReference type="ARBA" id="ARBA00023098"/>
    </source>
</evidence>
<comment type="subcellular location">
    <subcellularLocation>
        <location evidence="2">Membrane</location>
        <topology evidence="2">Multi-pass membrane protein</topology>
    </subcellularLocation>
</comment>
<dbReference type="InParanoid" id="E1Z754"/>
<keyword evidence="14" id="KW-0594">Phospholipid biosynthesis</keyword>
<evidence type="ECO:0000256" key="5">
    <source>
        <dbReference type="ARBA" id="ARBA00010185"/>
    </source>
</evidence>
<dbReference type="RefSeq" id="XP_005850210.1">
    <property type="nucleotide sequence ID" value="XM_005850148.1"/>
</dbReference>
<feature type="transmembrane region" description="Helical" evidence="17">
    <location>
        <begin position="234"/>
        <end position="252"/>
    </location>
</feature>
<dbReference type="AlphaFoldDB" id="E1Z754"/>
<keyword evidence="19" id="KW-1185">Reference proteome</keyword>
<evidence type="ECO:0000313" key="19">
    <source>
        <dbReference type="Proteomes" id="UP000008141"/>
    </source>
</evidence>
<gene>
    <name evidence="18" type="ORF">CHLNCDRAFT_20445</name>
</gene>
<keyword evidence="15" id="KW-1208">Phospholipid metabolism</keyword>
<dbReference type="PANTHER" id="PTHR47101">
    <property type="entry name" value="PHOSPHATIDATE CYTIDYLYLTRANSFERASE 5, CHLOROPLASTIC"/>
    <property type="match status" value="1"/>
</dbReference>
<comment type="catalytic activity">
    <reaction evidence="1 16">
        <text>a 1,2-diacyl-sn-glycero-3-phosphate + CTP + H(+) = a CDP-1,2-diacyl-sn-glycerol + diphosphate</text>
        <dbReference type="Rhea" id="RHEA:16229"/>
        <dbReference type="ChEBI" id="CHEBI:15378"/>
        <dbReference type="ChEBI" id="CHEBI:33019"/>
        <dbReference type="ChEBI" id="CHEBI:37563"/>
        <dbReference type="ChEBI" id="CHEBI:58332"/>
        <dbReference type="ChEBI" id="CHEBI:58608"/>
        <dbReference type="EC" id="2.7.7.41"/>
    </reaction>
</comment>
<dbReference type="InterPro" id="IPR000374">
    <property type="entry name" value="PC_trans"/>
</dbReference>
<keyword evidence="11 17" id="KW-1133">Transmembrane helix</keyword>
<feature type="transmembrane region" description="Helical" evidence="17">
    <location>
        <begin position="189"/>
        <end position="213"/>
    </location>
</feature>
<dbReference type="OrthoDB" id="10260889at2759"/>
<reference evidence="18 19" key="1">
    <citation type="journal article" date="2010" name="Plant Cell">
        <title>The Chlorella variabilis NC64A genome reveals adaptation to photosymbiosis, coevolution with viruses, and cryptic sex.</title>
        <authorList>
            <person name="Blanc G."/>
            <person name="Duncan G."/>
            <person name="Agarkova I."/>
            <person name="Borodovsky M."/>
            <person name="Gurnon J."/>
            <person name="Kuo A."/>
            <person name="Lindquist E."/>
            <person name="Lucas S."/>
            <person name="Pangilinan J."/>
            <person name="Polle J."/>
            <person name="Salamov A."/>
            <person name="Terry A."/>
            <person name="Yamada T."/>
            <person name="Dunigan D.D."/>
            <person name="Grigoriev I.V."/>
            <person name="Claverie J.M."/>
            <person name="Van Etten J.L."/>
        </authorList>
    </citation>
    <scope>NUCLEOTIDE SEQUENCE [LARGE SCALE GENOMIC DNA]</scope>
    <source>
        <strain evidence="18 19">NC64A</strain>
    </source>
</reference>
<keyword evidence="8 16" id="KW-0808">Transferase</keyword>
<organism evidence="19">
    <name type="scientific">Chlorella variabilis</name>
    <name type="common">Green alga</name>
    <dbReference type="NCBI Taxonomy" id="554065"/>
    <lineage>
        <taxon>Eukaryota</taxon>
        <taxon>Viridiplantae</taxon>
        <taxon>Chlorophyta</taxon>
        <taxon>core chlorophytes</taxon>
        <taxon>Trebouxiophyceae</taxon>
        <taxon>Chlorellales</taxon>
        <taxon>Chlorellaceae</taxon>
        <taxon>Chlorella clade</taxon>
        <taxon>Chlorella</taxon>
    </lineage>
</organism>
<proteinExistence type="inferred from homology"/>
<dbReference type="PROSITE" id="PS01315">
    <property type="entry name" value="CDS"/>
    <property type="match status" value="1"/>
</dbReference>
<evidence type="ECO:0000256" key="16">
    <source>
        <dbReference type="RuleBase" id="RU003938"/>
    </source>
</evidence>
<evidence type="ECO:0000256" key="13">
    <source>
        <dbReference type="ARBA" id="ARBA00023136"/>
    </source>
</evidence>
<evidence type="ECO:0000256" key="4">
    <source>
        <dbReference type="ARBA" id="ARBA00005189"/>
    </source>
</evidence>
<dbReference type="UniPathway" id="UPA00557">
    <property type="reaction ID" value="UER00614"/>
</dbReference>
<feature type="transmembrane region" description="Helical" evidence="17">
    <location>
        <begin position="115"/>
        <end position="133"/>
    </location>
</feature>
<comment type="similarity">
    <text evidence="5 16">Belongs to the CDS family.</text>
</comment>
<dbReference type="GeneID" id="17357573"/>
<keyword evidence="13 17" id="KW-0472">Membrane</keyword>
<sequence>MTQQDAAAAVAAQPAAVEASDEAAPAPKKKGGLAKRVVFGVILGLSGAAVIIVGGWLYCFVACLAAYQLSQEFIGLVGAKGISKGMRPPPPLVNNAISLLCVALNAWVFITNGRAASAMAVATFMCLCLQLLAVRKPRFAQLASSVFGLFYCGYLPSFWIKLRLLAVPAVNSAAVAATVPPLLGGPTHLTVGLIAAFVAVSCIIAADTGAYFCGKSFGRTQLTAVSPKKTVEGAVGGLLSSIVVALGLYKFAGWPDNSLNAAALGTIVFFASLFGDLIESVIKRDAGLKDASNLIPGHGGLLDRLDSYLFTGACVYFFIKFCLGNFGI</sequence>
<feature type="transmembrane region" description="Helical" evidence="17">
    <location>
        <begin position="139"/>
        <end position="157"/>
    </location>
</feature>
<keyword evidence="12" id="KW-0443">Lipid metabolism</keyword>
<evidence type="ECO:0000256" key="11">
    <source>
        <dbReference type="ARBA" id="ARBA00022989"/>
    </source>
</evidence>
<evidence type="ECO:0000256" key="14">
    <source>
        <dbReference type="ARBA" id="ARBA00023209"/>
    </source>
</evidence>
<dbReference type="OMA" id="FRMAQFK"/>
<feature type="transmembrane region" description="Helical" evidence="17">
    <location>
        <begin position="37"/>
        <end position="67"/>
    </location>
</feature>
<evidence type="ECO:0000256" key="9">
    <source>
        <dbReference type="ARBA" id="ARBA00022692"/>
    </source>
</evidence>
<keyword evidence="9 16" id="KW-0812">Transmembrane</keyword>
<dbReference type="GO" id="GO:0004605">
    <property type="term" value="F:phosphatidate cytidylyltransferase activity"/>
    <property type="evidence" value="ECO:0007669"/>
    <property type="project" value="UniProtKB-EC"/>
</dbReference>
<dbReference type="KEGG" id="cvr:CHLNCDRAFT_20445"/>
<dbReference type="eggNOG" id="KOG1440">
    <property type="taxonomic scope" value="Eukaryota"/>
</dbReference>
<dbReference type="Pfam" id="PF01148">
    <property type="entry name" value="CTP_transf_1"/>
    <property type="match status" value="1"/>
</dbReference>
<comment type="pathway">
    <text evidence="4">Lipid metabolism.</text>
</comment>
<evidence type="ECO:0000256" key="7">
    <source>
        <dbReference type="ARBA" id="ARBA00022516"/>
    </source>
</evidence>
<dbReference type="EMBL" id="GL433838">
    <property type="protein sequence ID" value="EFN58108.1"/>
    <property type="molecule type" value="Genomic_DNA"/>
</dbReference>
<dbReference type="FunCoup" id="E1Z754">
    <property type="interactions" value="413"/>
</dbReference>
<dbReference type="Proteomes" id="UP000008141">
    <property type="component" value="Unassembled WGS sequence"/>
</dbReference>
<name>E1Z754_CHLVA</name>
<accession>E1Z754</accession>
<evidence type="ECO:0000256" key="17">
    <source>
        <dbReference type="SAM" id="Phobius"/>
    </source>
</evidence>
<dbReference type="GO" id="GO:0016024">
    <property type="term" value="P:CDP-diacylglycerol biosynthetic process"/>
    <property type="evidence" value="ECO:0007669"/>
    <property type="project" value="UniProtKB-UniPathway"/>
</dbReference>
<feature type="transmembrane region" description="Helical" evidence="17">
    <location>
        <begin position="92"/>
        <end position="110"/>
    </location>
</feature>
<dbReference type="PANTHER" id="PTHR47101:SF1">
    <property type="entry name" value="PHOSPHATIDATE CYTIDYLYLTRANSFERASE 4, CHLOROPLASTIC"/>
    <property type="match status" value="1"/>
</dbReference>
<dbReference type="STRING" id="554065.E1Z754"/>
<evidence type="ECO:0000313" key="18">
    <source>
        <dbReference type="EMBL" id="EFN58108.1"/>
    </source>
</evidence>
<evidence type="ECO:0000256" key="10">
    <source>
        <dbReference type="ARBA" id="ARBA00022695"/>
    </source>
</evidence>
<evidence type="ECO:0000256" key="1">
    <source>
        <dbReference type="ARBA" id="ARBA00001698"/>
    </source>
</evidence>
<keyword evidence="7" id="KW-0444">Lipid biosynthesis</keyword>
<protein>
    <recommendedName>
        <fullName evidence="6 16">Phosphatidate cytidylyltransferase</fullName>
        <ecNumber evidence="6 16">2.7.7.41</ecNumber>
    </recommendedName>
</protein>
<evidence type="ECO:0000256" key="2">
    <source>
        <dbReference type="ARBA" id="ARBA00004141"/>
    </source>
</evidence>
<evidence type="ECO:0000256" key="8">
    <source>
        <dbReference type="ARBA" id="ARBA00022679"/>
    </source>
</evidence>
<comment type="pathway">
    <text evidence="3 16">Phospholipid metabolism; CDP-diacylglycerol biosynthesis; CDP-diacylglycerol from sn-glycerol 3-phosphate: step 3/3.</text>
</comment>
<evidence type="ECO:0000256" key="15">
    <source>
        <dbReference type="ARBA" id="ARBA00023264"/>
    </source>
</evidence>
<dbReference type="GO" id="GO:0016020">
    <property type="term" value="C:membrane"/>
    <property type="evidence" value="ECO:0007669"/>
    <property type="project" value="UniProtKB-SubCell"/>
</dbReference>